<dbReference type="EMBL" id="AAKL01000020">
    <property type="protein sequence ID" value="EAP73025.1"/>
    <property type="molecule type" value="Genomic_DNA"/>
</dbReference>
<organism evidence="1 2">
    <name type="scientific">Ralstonia solanacearum (strain UW551)</name>
    <dbReference type="NCBI Taxonomy" id="342110"/>
    <lineage>
        <taxon>Bacteria</taxon>
        <taxon>Pseudomonadati</taxon>
        <taxon>Pseudomonadota</taxon>
        <taxon>Betaproteobacteria</taxon>
        <taxon>Burkholderiales</taxon>
        <taxon>Burkholderiaceae</taxon>
        <taxon>Ralstonia</taxon>
        <taxon>Ralstonia solanacearum species complex</taxon>
    </lineage>
</organism>
<gene>
    <name evidence="1" type="ORF">RRSL_02810</name>
</gene>
<proteinExistence type="predicted"/>
<dbReference type="Proteomes" id="UP000005933">
    <property type="component" value="Unassembled WGS sequence"/>
</dbReference>
<comment type="caution">
    <text evidence="1">The sequence shown here is derived from an EMBL/GenBank/DDBJ whole genome shotgun (WGS) entry which is preliminary data.</text>
</comment>
<sequence length="221" mass="23322">MLPARGRCALRDSAQAVSPMGNALRRRGVHPVARCHVVEGTRGAATGPRASACHHAHAHLPDMKRIDVHAIPEPAREPIEASAPATDPAVPVPQPTDTTLALLEAAVRRLLQEVNGSRVPARYVKKRRRISQTEVAVLVLVRERKNANGHSEWVVERVRLGERALGVDVCGNSGELTTEGNLDIGPPQGGASAGAVGVVVEQYGSHTTVADTAATATTRPA</sequence>
<dbReference type="AlphaFoldDB" id="A0AB33VG45"/>
<evidence type="ECO:0000313" key="1">
    <source>
        <dbReference type="EMBL" id="EAP73025.1"/>
    </source>
</evidence>
<evidence type="ECO:0000313" key="2">
    <source>
        <dbReference type="Proteomes" id="UP000005933"/>
    </source>
</evidence>
<protein>
    <recommendedName>
        <fullName evidence="3">Type III effector protein</fullName>
    </recommendedName>
</protein>
<reference evidence="1 2" key="1">
    <citation type="journal article" date="2006" name="Mol. Plant Microbe Interact.">
        <title>Identification of open reading frames unique to a select agent: Ralstonia solanacearum race 3 biovar 2.</title>
        <authorList>
            <person name="Gabriel D.W."/>
            <person name="Allen C."/>
            <person name="Schell M."/>
            <person name="Denny T.P."/>
            <person name="Greenberg J.T."/>
            <person name="Duan Y.P."/>
            <person name="Flores-Cruz Z."/>
            <person name="Huang Q."/>
            <person name="Clifford J.M."/>
            <person name="Presting G."/>
            <person name="Gonzalez E.T."/>
            <person name="Reddy J."/>
            <person name="Elphinstone J."/>
            <person name="Swanson J."/>
            <person name="Yao J."/>
            <person name="Mulholland V."/>
            <person name="Liu L."/>
            <person name="Farmerie W."/>
            <person name="Patnaikuni M."/>
            <person name="Balogh B."/>
            <person name="Norman D."/>
            <person name="Alvarez A."/>
            <person name="Castillo J.A."/>
            <person name="Jones J."/>
            <person name="Saddler G."/>
            <person name="Walunas T."/>
            <person name="Zhukov A."/>
            <person name="Mikhailova N."/>
        </authorList>
    </citation>
    <scope>NUCLEOTIDE SEQUENCE [LARGE SCALE GENOMIC DNA]</scope>
    <source>
        <strain evidence="1 2">UW551</strain>
    </source>
</reference>
<evidence type="ECO:0008006" key="3">
    <source>
        <dbReference type="Google" id="ProtNLM"/>
    </source>
</evidence>
<name>A0AB33VG45_RALSU</name>
<accession>A0AB33VG45</accession>